<dbReference type="STRING" id="631.CH53_284"/>
<protein>
    <submittedName>
        <fullName evidence="4">Putative bacteriophage tail protein</fullName>
    </submittedName>
</protein>
<dbReference type="Proteomes" id="UP000038750">
    <property type="component" value="Unassembled WGS sequence"/>
</dbReference>
<proteinExistence type="predicted"/>
<dbReference type="InterPro" id="IPR053981">
    <property type="entry name" value="Gp44/GpP-like_2nd"/>
</dbReference>
<dbReference type="Pfam" id="PF21683">
    <property type="entry name" value="GpP-like_1st"/>
    <property type="match status" value="1"/>
</dbReference>
<dbReference type="Gene3D" id="2.30.300.10">
    <property type="entry name" value="Baseplate protein-like domain - beta roll fold"/>
    <property type="match status" value="1"/>
</dbReference>
<feature type="domain" description="Baseplate hub protein gp44-like N-terminal" evidence="1">
    <location>
        <begin position="10"/>
        <end position="94"/>
    </location>
</feature>
<evidence type="ECO:0000259" key="1">
    <source>
        <dbReference type="Pfam" id="PF21683"/>
    </source>
</evidence>
<dbReference type="Pfam" id="PF22255">
    <property type="entry name" value="Gp44-like_2nd"/>
    <property type="match status" value="1"/>
</dbReference>
<dbReference type="EMBL" id="CPZJ01000029">
    <property type="protein sequence ID" value="CNG71398.1"/>
    <property type="molecule type" value="Genomic_DNA"/>
</dbReference>
<gene>
    <name evidence="4" type="ORF">ERS008530_04491</name>
</gene>
<dbReference type="Gene3D" id="3.30.1920.10">
    <property type="entry name" value="Baseplate protein-like domains - 2 layer sandwich fold"/>
    <property type="match status" value="1"/>
</dbReference>
<dbReference type="SUPFAM" id="SSF69279">
    <property type="entry name" value="Phage tail proteins"/>
    <property type="match status" value="2"/>
</dbReference>
<feature type="domain" description="Baseplate hub protein gp44/GpP-like C-terminal" evidence="2">
    <location>
        <begin position="269"/>
        <end position="349"/>
    </location>
</feature>
<evidence type="ECO:0000259" key="2">
    <source>
        <dbReference type="Pfam" id="PF21929"/>
    </source>
</evidence>
<organism evidence="4 5">
    <name type="scientific">Yersinia intermedia</name>
    <dbReference type="NCBI Taxonomy" id="631"/>
    <lineage>
        <taxon>Bacteria</taxon>
        <taxon>Pseudomonadati</taxon>
        <taxon>Pseudomonadota</taxon>
        <taxon>Gammaproteobacteria</taxon>
        <taxon>Enterobacterales</taxon>
        <taxon>Yersiniaceae</taxon>
        <taxon>Yersinia</taxon>
    </lineage>
</organism>
<reference evidence="4 5" key="1">
    <citation type="submission" date="2015-03" db="EMBL/GenBank/DDBJ databases">
        <authorList>
            <person name="Murphy D."/>
        </authorList>
    </citation>
    <scope>NUCLEOTIDE SEQUENCE [LARGE SCALE GENOMIC DNA]</scope>
    <source>
        <strain evidence="4 5">BR165/97</strain>
    </source>
</reference>
<dbReference type="OrthoDB" id="9016931at2"/>
<name>A0A0T9N3B0_YERIN</name>
<dbReference type="RefSeq" id="WP_050074746.1">
    <property type="nucleotide sequence ID" value="NZ_CPZJ01000029.1"/>
</dbReference>
<dbReference type="InterPro" id="IPR053982">
    <property type="entry name" value="Gp44/GpP-like_C"/>
</dbReference>
<dbReference type="Pfam" id="PF21929">
    <property type="entry name" value="GpP_4th"/>
    <property type="match status" value="1"/>
</dbReference>
<dbReference type="eggNOG" id="COG4379">
    <property type="taxonomic scope" value="Bacteria"/>
</dbReference>
<feature type="domain" description="Baseplate hub protein gp44/GpP-like second" evidence="3">
    <location>
        <begin position="97"/>
        <end position="180"/>
    </location>
</feature>
<dbReference type="AlphaFoldDB" id="A0A0T9N3B0"/>
<evidence type="ECO:0000259" key="3">
    <source>
        <dbReference type="Pfam" id="PF22255"/>
    </source>
</evidence>
<dbReference type="InterPro" id="IPR026276">
    <property type="entry name" value="Baseplate_GpP"/>
</dbReference>
<evidence type="ECO:0000313" key="5">
    <source>
        <dbReference type="Proteomes" id="UP000038750"/>
    </source>
</evidence>
<sequence>MNNKMPRDDLTLEVGGRAITGWSKVQVTRSIEKLPSSFELSLMDRYPASGGQQWINPGAPCVVKLGNDAVLNGYIDSWDCAIATTTHQVSASGRGKCQDLVDCSAEWTNSVISQSTVLQIAQKLSEPYGIKVTSDITDMTIVPKFTLNWGETAQAVIDHVTRSAALLYYDQPDGNLYLTRAGTHKAASGVAQGINILNANLHTDINQRFVDYTGVVLSSNAAARHSASGGDNTSVRVTTRDTLLAEQFPVRHRNRVIIVESTVNSPHLLKDCIEWEMNRRSGRANVLTVQVDSWRDRDGRLWEVNTLIPITIPAFGLNDELWLLSEVVYAKDEKGTTSKMTLMPPAAFTFQPYNIK</sequence>
<dbReference type="InterPro" id="IPR049354">
    <property type="entry name" value="GpP-like_N"/>
</dbReference>
<evidence type="ECO:0000313" key="4">
    <source>
        <dbReference type="EMBL" id="CNG71398.1"/>
    </source>
</evidence>
<dbReference type="InterPro" id="IPR023399">
    <property type="entry name" value="Baseplate-like_2-layer_sand"/>
</dbReference>
<accession>A0A0T9N3B0</accession>
<dbReference type="PIRSF" id="PIRSF004440">
    <property type="entry name" value="GpP"/>
    <property type="match status" value="1"/>
</dbReference>
<dbReference type="Gene3D" id="3.55.50.10">
    <property type="entry name" value="Baseplate protein-like domains"/>
    <property type="match status" value="1"/>
</dbReference>